<name>A0ABS2N6Q3_9BACI</name>
<dbReference type="PRINTS" id="PR00598">
    <property type="entry name" value="HTHMARR"/>
</dbReference>
<dbReference type="InterPro" id="IPR039422">
    <property type="entry name" value="MarR/SlyA-like"/>
</dbReference>
<evidence type="ECO:0000256" key="1">
    <source>
        <dbReference type="ARBA" id="ARBA00023125"/>
    </source>
</evidence>
<dbReference type="InterPro" id="IPR000835">
    <property type="entry name" value="HTH_MarR-typ"/>
</dbReference>
<dbReference type="SMART" id="SM00347">
    <property type="entry name" value="HTH_MARR"/>
    <property type="match status" value="1"/>
</dbReference>
<dbReference type="RefSeq" id="WP_205167805.1">
    <property type="nucleotide sequence ID" value="NZ_JAFBDZ010000001.1"/>
</dbReference>
<keyword evidence="1 3" id="KW-0238">DNA-binding</keyword>
<dbReference type="PROSITE" id="PS50995">
    <property type="entry name" value="HTH_MARR_2"/>
    <property type="match status" value="1"/>
</dbReference>
<dbReference type="PANTHER" id="PTHR33164:SF57">
    <property type="entry name" value="MARR-FAMILY TRANSCRIPTIONAL REGULATOR"/>
    <property type="match status" value="1"/>
</dbReference>
<reference evidence="3 4" key="1">
    <citation type="submission" date="2021-01" db="EMBL/GenBank/DDBJ databases">
        <title>Genomic Encyclopedia of Type Strains, Phase IV (KMG-IV): sequencing the most valuable type-strain genomes for metagenomic binning, comparative biology and taxonomic classification.</title>
        <authorList>
            <person name="Goeker M."/>
        </authorList>
    </citation>
    <scope>NUCLEOTIDE SEQUENCE [LARGE SCALE GENOMIC DNA]</scope>
    <source>
        <strain evidence="3 4">DSM 24834</strain>
    </source>
</reference>
<dbReference type="InterPro" id="IPR036388">
    <property type="entry name" value="WH-like_DNA-bd_sf"/>
</dbReference>
<comment type="caution">
    <text evidence="3">The sequence shown here is derived from an EMBL/GenBank/DDBJ whole genome shotgun (WGS) entry which is preliminary data.</text>
</comment>
<keyword evidence="4" id="KW-1185">Reference proteome</keyword>
<dbReference type="Proteomes" id="UP001646157">
    <property type="component" value="Unassembled WGS sequence"/>
</dbReference>
<evidence type="ECO:0000313" key="4">
    <source>
        <dbReference type="Proteomes" id="UP001646157"/>
    </source>
</evidence>
<dbReference type="InterPro" id="IPR036390">
    <property type="entry name" value="WH_DNA-bd_sf"/>
</dbReference>
<evidence type="ECO:0000259" key="2">
    <source>
        <dbReference type="PROSITE" id="PS50995"/>
    </source>
</evidence>
<proteinExistence type="predicted"/>
<accession>A0ABS2N6Q3</accession>
<dbReference type="SUPFAM" id="SSF46785">
    <property type="entry name" value="Winged helix' DNA-binding domain"/>
    <property type="match status" value="1"/>
</dbReference>
<organism evidence="3 4">
    <name type="scientific">Rossellomorea pakistanensis</name>
    <dbReference type="NCBI Taxonomy" id="992288"/>
    <lineage>
        <taxon>Bacteria</taxon>
        <taxon>Bacillati</taxon>
        <taxon>Bacillota</taxon>
        <taxon>Bacilli</taxon>
        <taxon>Bacillales</taxon>
        <taxon>Bacillaceae</taxon>
        <taxon>Rossellomorea</taxon>
    </lineage>
</organism>
<feature type="domain" description="HTH marR-type" evidence="2">
    <location>
        <begin position="4"/>
        <end position="135"/>
    </location>
</feature>
<dbReference type="GO" id="GO:0003677">
    <property type="term" value="F:DNA binding"/>
    <property type="evidence" value="ECO:0007669"/>
    <property type="project" value="UniProtKB-KW"/>
</dbReference>
<evidence type="ECO:0000313" key="3">
    <source>
        <dbReference type="EMBL" id="MBM7583531.1"/>
    </source>
</evidence>
<dbReference type="Pfam" id="PF01047">
    <property type="entry name" value="MarR"/>
    <property type="match status" value="1"/>
</dbReference>
<sequence>MESPRELLQVMMRRFGLLNKNCCSIGNVDISLIQSHILYEIDHREKPSMQEIAETLGVDVTTFSRQIQTLSKMELLKKVQSSTDKRVYYLQLTIQGKAVAASIDTQMNQYLEDVFSNMNDFERETVLRSIRLLNESMAKSKMCCKPVQ</sequence>
<dbReference type="PANTHER" id="PTHR33164">
    <property type="entry name" value="TRANSCRIPTIONAL REGULATOR, MARR FAMILY"/>
    <property type="match status" value="1"/>
</dbReference>
<dbReference type="EMBL" id="JAFBDZ010000001">
    <property type="protein sequence ID" value="MBM7583531.1"/>
    <property type="molecule type" value="Genomic_DNA"/>
</dbReference>
<dbReference type="Gene3D" id="1.10.10.10">
    <property type="entry name" value="Winged helix-like DNA-binding domain superfamily/Winged helix DNA-binding domain"/>
    <property type="match status" value="1"/>
</dbReference>
<gene>
    <name evidence="3" type="ORF">JOC86_000068</name>
</gene>
<protein>
    <submittedName>
        <fullName evidence="3">DNA-binding MarR family transcriptional regulator</fullName>
    </submittedName>
</protein>